<dbReference type="Gene3D" id="2.160.20.10">
    <property type="entry name" value="Single-stranded right-handed beta-helix, Pectin lyase-like"/>
    <property type="match status" value="1"/>
</dbReference>
<organism evidence="4 5">
    <name type="scientific">Bordetella genomosp. 12</name>
    <dbReference type="NCBI Taxonomy" id="463035"/>
    <lineage>
        <taxon>Bacteria</taxon>
        <taxon>Pseudomonadati</taxon>
        <taxon>Pseudomonadota</taxon>
        <taxon>Betaproteobacteria</taxon>
        <taxon>Burkholderiales</taxon>
        <taxon>Alcaligenaceae</taxon>
        <taxon>Bordetella</taxon>
    </lineage>
</organism>
<name>A0A261VM72_9BORD</name>
<evidence type="ECO:0000313" key="5">
    <source>
        <dbReference type="Proteomes" id="UP000216429"/>
    </source>
</evidence>
<protein>
    <submittedName>
        <fullName evidence="4">Adhesin</fullName>
    </submittedName>
</protein>
<keyword evidence="5" id="KW-1185">Reference proteome</keyword>
<reference evidence="5" key="1">
    <citation type="submission" date="2017-05" db="EMBL/GenBank/DDBJ databases">
        <title>Complete and WGS of Bordetella genogroups.</title>
        <authorList>
            <person name="Spilker T."/>
            <person name="Lipuma J."/>
        </authorList>
    </citation>
    <scope>NUCLEOTIDE SEQUENCE [LARGE SCALE GENOMIC DNA]</scope>
    <source>
        <strain evidence="5">AU6712</strain>
    </source>
</reference>
<accession>A0A261VM72</accession>
<feature type="chain" id="PRO_5012627797" evidence="2">
    <location>
        <begin position="19"/>
        <end position="2925"/>
    </location>
</feature>
<feature type="domain" description="Filamentous haemagglutinin FhaB/tRNA nuclease CdiA-like TPS" evidence="3">
    <location>
        <begin position="34"/>
        <end position="154"/>
    </location>
</feature>
<evidence type="ECO:0000256" key="1">
    <source>
        <dbReference type="SAM" id="MobiDB-lite"/>
    </source>
</evidence>
<dbReference type="EMBL" id="NEVU01000002">
    <property type="protein sequence ID" value="OZI75238.1"/>
    <property type="molecule type" value="Genomic_DNA"/>
</dbReference>
<dbReference type="Proteomes" id="UP000216429">
    <property type="component" value="Unassembled WGS sequence"/>
</dbReference>
<dbReference type="Pfam" id="PF13332">
    <property type="entry name" value="Fil_haemagg_2"/>
    <property type="match status" value="2"/>
</dbReference>
<dbReference type="SUPFAM" id="SSF51126">
    <property type="entry name" value="Pectin lyase-like"/>
    <property type="match status" value="1"/>
</dbReference>
<feature type="region of interest" description="Disordered" evidence="1">
    <location>
        <begin position="2789"/>
        <end position="2830"/>
    </location>
</feature>
<evidence type="ECO:0000259" key="3">
    <source>
        <dbReference type="SMART" id="SM00912"/>
    </source>
</evidence>
<feature type="signal peptide" evidence="2">
    <location>
        <begin position="1"/>
        <end position="18"/>
    </location>
</feature>
<dbReference type="Pfam" id="PF05860">
    <property type="entry name" value="TPS"/>
    <property type="match status" value="1"/>
</dbReference>
<dbReference type="InterPro" id="IPR025157">
    <property type="entry name" value="Hemagglutinin_rpt"/>
</dbReference>
<dbReference type="NCBIfam" id="TIGR01901">
    <property type="entry name" value="adhes_NPXG"/>
    <property type="match status" value="1"/>
</dbReference>
<dbReference type="InterPro" id="IPR011050">
    <property type="entry name" value="Pectin_lyase_fold/virulence"/>
</dbReference>
<dbReference type="InterPro" id="IPR008638">
    <property type="entry name" value="FhaB/CdiA-like_TPS"/>
</dbReference>
<dbReference type="SMART" id="SM00912">
    <property type="entry name" value="Haemagg_act"/>
    <property type="match status" value="1"/>
</dbReference>
<evidence type="ECO:0000313" key="4">
    <source>
        <dbReference type="EMBL" id="OZI75238.1"/>
    </source>
</evidence>
<gene>
    <name evidence="4" type="ORF">CAL22_11205</name>
</gene>
<keyword evidence="2" id="KW-0732">Signal</keyword>
<feature type="compositionally biased region" description="Low complexity" evidence="1">
    <location>
        <begin position="2809"/>
        <end position="2830"/>
    </location>
</feature>
<sequence length="2925" mass="302185">MLSSALFLAFGLPGQAAAQVTPAAGSTTTSHNAANGVPVINIAAPDARGLSHNKFQQFNTVAPGAVFNNSKQDGRSQIAGQVTRNPNLTGQLASTILSEVTGAGRSSLNGTLEVYGGKANLIIANPNGLSVNGLATINTNSLTLSTGVPTVRDGVVSLGVTQGNLTVGASGVNTDGLQTFDLIAKLIRIDGPIGGTGTAQPDIKAIAGTSTFNTATRTTGPVRRTRAAQAGAGYAIDGSAAGAMHGKAITLISTDAGLGVRQPGTLVSPGDISIDARGNIEVGSAKAQDLTLRAGSDVKAGTVDTAGKLTASAGRNLSVDALVAGKGASITADSGDINLGPDSKGDAGASTLTGNVELTARNGSIILSRDIKADSFKVRAKSWVFRNAVVEASGKSGGSNSVDVDVTDRIVLVGALHGVDKDGNPLSDSLVKVIKGRPIVQKASTGEELKSASIGSSVGVRALKGNILIKGGSLENQSSVIAALDGKTTLSLTGDIDNQGIIRGKQGLQVSGKNIKNTLLLGSENQVALTASGKLENSAEISALTDATKVTPGPRTTQAITLSVGDRLVNRGFVGVTGTLTVEGLPAQGKVKTRPAWINESTGQVEGVHLLFNGESLNNDGNINLRDGTATIDVSGLFRSTGNLILSSGGGNKSSGLDVRAGEAEVNGQVRISAGAKLVVAGRTQVGSKAEIQAKDLSVRTQSLANKGTIKVSGQLEVQANQEIVNKGKFKAGEISLTAQREIRNEGASALVQAAKSLSVTADGDLTNDGSLRGKTVTVQADNIANQTGATIGATQSGNIKAKGRLSNQGKINTRQTDIQAHEIRNMAGGSVSATSARIVVSQGLNNAGDIKVSGVLDASAATLSNLGGAQLMAGTATLHVQDEVANAGEIKTKQLTLTAKALANQGGGLIQAEQAQLTVQQDVDNSGEVKAQHLTLAGRTLHNRSGASIQADSATFTLARIDNDGTVQASRDLSITTSDYANTGRLMAGHDLSLINNHAAGMIIDSKRLTPIANGTLTLQAKSFTVRSGVENPGAVVIKATAGGLNNDSQIATPKTVSITASGDITNKAGALIWAGSHVNISGQTLENLRDAWLMSQNGNVTLSASKKLRNQVGRIEAGKKISIDTPNLENISEMQGDVRVSGSEQERVSFSNSLGFWSTGRWVRTRINNFSVGKPISTLRVKQGVIRAGGDIDLNQQAQKGGKARVYNEGAIVAGARLRVDGNVENRSKAKSLNVMDYLRQNMSGYSSRVEEVALPTGGHDGNFKSLYDFLEFMLHDSAYRVSLGGLYTYSPSYNLFPVFAGGNMSHAPELQKVLAATLGADWRGLSARELENRWKEFKNGQRAWTLDYYPLAQTVLAGKAGVTHTGGYMVVGGNTSQDAAAASLGANRRQQASIGQAKVPTLAGTLDATFELDAPPADDLKLDFPDPVLDDLLGNRFVFRPVPPAVSTGAIQAPAASALPRPYFETRLKYIDQAQFYGSGYFFKKLGYQPQQGARVSGDNYFDTQWILRERARLLGGAEGRMGSGDAQTVKQLMDNGAEMAGRLGLQLGQPLSDQQIAKLDKDTVWYVWTRINGTQVLMPRVYLARASKEAADTLRKKGGAVVASAGTVSVETGGADVTVANGALVGGKVDIDTRSEAAKQEMAKRDALLHKLGQELASPLNGAIDTLAQAQQSQLQQAAGKVLAVVGAQLHKTVDGQVSLDFSTLSAEQLEKLQASARDFYWDSQLNATDLLDLGRGAVGLNADGTSVAPGSLQAEKARRLLAERSDAWRKEHDAGEPLTRKQLLGVLQQAAAAAGGKLTIGKPTAAAVSKAAQRLAESEMRAKGSYAIKAKIGDANFASTGGVLGGVASEGAVSIKAGDGLIAGAQVQGKTVALQAEGRLRTIVGMRYDDKGRLVVRDEQPQIQGHDSVKIAATDYESEGGIVASQGEVALKTHNIKLGAVKEVGSHYKFEVNHALGEALAALSQTISVEQSASATDVGSTFSAGKLVIDNSGDVSVKGGVISAAKSDIDIGGNLDLQAGENHYFGYSREDRRELALGAAVGAGGYEAAASGGSESGGQAHAGRGKTAGARLTAGFSASSEESTMQAKTHGNVQFNVGEGTVRVGGTADLGGADINRDRAEAQAGAGSLSIEAGNIASTKAVDEIHTHTSYTRYTLGAEANAGSSVATTATRFGDMIAQTVDDPKRKIDPALAAAMAATEATQLVLGDTAAITGTAKAGVEWGHSDSVDTKENTQTFGGNIQLHANRGNIALAGTQFKGGDAVTLQAKGDVALRAAESKTVSHGEDHGLTLSASINGGVNAAMGAAGAGVSATLSGSHTVTTENSTRYQNAKVEAGEVNIRAGGDLALTGAQVAATDKAKVDVSGNTRIASLQDDINRKQEGGTWTAGAVASVNTKTIGAASATVGFTAESHHDNAKVVKEQAGIRAGSSLALDTGGSLDLTGAHIVGSSGAVDAGGKITTAELHDKIDKDGGKGGGSGAINPTTGLPMVTIEYGRDARDHVEATNKATIAVGDPAKVTAGEGMAGPLNTDAERQRVVTREEYYAGGESALSLALKPTVEKLRARLRKNVVAPESPVVKTKVIKTETATITPPAKIHHAELVDPGHPAPVIKTKVIKTETATATPAPKVHRAELVDPGHPAPVIKTKVIKTETATVTPAPKVHRAGLVDPGHPAPVIKTKVIKTETATVTPAPKVHRAELVDPGHPAPVVKTKVIKTETATVTPAPKVHRAELVDPGHPAPVVKTKVIQTEKATITTTPKVQHAKVVTPVQEAPVVQTKVAKAEAPTVSATPPKRVVPPEPDQVDAGAKPKAAAPAQPKVKLQPQGGRYAVQEQVKVAQKQVSEINLMKDMGGKLAKPVTLTFTGPNGPETITITRREQLMKLDGKVLTSKPAQGAEQKFLLKVEDVGGKNYRISYKTAK</sequence>
<proteinExistence type="predicted"/>
<comment type="caution">
    <text evidence="4">The sequence shown here is derived from an EMBL/GenBank/DDBJ whole genome shotgun (WGS) entry which is preliminary data.</text>
</comment>
<dbReference type="GO" id="GO:0003824">
    <property type="term" value="F:catalytic activity"/>
    <property type="evidence" value="ECO:0007669"/>
    <property type="project" value="UniProtKB-ARBA"/>
</dbReference>
<evidence type="ECO:0000256" key="2">
    <source>
        <dbReference type="SAM" id="SignalP"/>
    </source>
</evidence>
<dbReference type="InterPro" id="IPR012334">
    <property type="entry name" value="Pectin_lyas_fold"/>
</dbReference>